<sequence>MKVMQKAESLLAHANDEAKLMEMRKKAAEDAEFEEEAPYEDL</sequence>
<dbReference type="EMBL" id="LXQA010010524">
    <property type="protein sequence ID" value="MCH86558.1"/>
    <property type="molecule type" value="Genomic_DNA"/>
</dbReference>
<feature type="compositionally biased region" description="Acidic residues" evidence="1">
    <location>
        <begin position="30"/>
        <end position="42"/>
    </location>
</feature>
<organism evidence="2 3">
    <name type="scientific">Trifolium medium</name>
    <dbReference type="NCBI Taxonomy" id="97028"/>
    <lineage>
        <taxon>Eukaryota</taxon>
        <taxon>Viridiplantae</taxon>
        <taxon>Streptophyta</taxon>
        <taxon>Embryophyta</taxon>
        <taxon>Tracheophyta</taxon>
        <taxon>Spermatophyta</taxon>
        <taxon>Magnoliopsida</taxon>
        <taxon>eudicotyledons</taxon>
        <taxon>Gunneridae</taxon>
        <taxon>Pentapetalae</taxon>
        <taxon>rosids</taxon>
        <taxon>fabids</taxon>
        <taxon>Fabales</taxon>
        <taxon>Fabaceae</taxon>
        <taxon>Papilionoideae</taxon>
        <taxon>50 kb inversion clade</taxon>
        <taxon>NPAAA clade</taxon>
        <taxon>Hologalegina</taxon>
        <taxon>IRL clade</taxon>
        <taxon>Trifolieae</taxon>
        <taxon>Trifolium</taxon>
    </lineage>
</organism>
<keyword evidence="3" id="KW-1185">Reference proteome</keyword>
<comment type="caution">
    <text evidence="2">The sequence shown here is derived from an EMBL/GenBank/DDBJ whole genome shotgun (WGS) entry which is preliminary data.</text>
</comment>
<accession>A0A392MIM0</accession>
<dbReference type="AlphaFoldDB" id="A0A392MIM0"/>
<name>A0A392MIM0_9FABA</name>
<reference evidence="2 3" key="1">
    <citation type="journal article" date="2018" name="Front. Plant Sci.">
        <title>Red Clover (Trifolium pratense) and Zigzag Clover (T. medium) - A Picture of Genomic Similarities and Differences.</title>
        <authorList>
            <person name="Dluhosova J."/>
            <person name="Istvanek J."/>
            <person name="Nedelnik J."/>
            <person name="Repkova J."/>
        </authorList>
    </citation>
    <scope>NUCLEOTIDE SEQUENCE [LARGE SCALE GENOMIC DNA]</scope>
    <source>
        <strain evidence="3">cv. 10/8</strain>
        <tissue evidence="2">Leaf</tissue>
    </source>
</reference>
<feature type="region of interest" description="Disordered" evidence="1">
    <location>
        <begin position="22"/>
        <end position="42"/>
    </location>
</feature>
<proteinExistence type="predicted"/>
<evidence type="ECO:0000313" key="2">
    <source>
        <dbReference type="EMBL" id="MCH86558.1"/>
    </source>
</evidence>
<gene>
    <name evidence="2" type="ORF">A2U01_0007416</name>
</gene>
<protein>
    <submittedName>
        <fullName evidence="2">Uncharacterized protein</fullName>
    </submittedName>
</protein>
<evidence type="ECO:0000313" key="3">
    <source>
        <dbReference type="Proteomes" id="UP000265520"/>
    </source>
</evidence>
<dbReference type="Proteomes" id="UP000265520">
    <property type="component" value="Unassembled WGS sequence"/>
</dbReference>
<evidence type="ECO:0000256" key="1">
    <source>
        <dbReference type="SAM" id="MobiDB-lite"/>
    </source>
</evidence>